<proteinExistence type="predicted"/>
<evidence type="ECO:0000313" key="3">
    <source>
        <dbReference type="Proteomes" id="UP000001514"/>
    </source>
</evidence>
<dbReference type="AlphaFoldDB" id="D8SNW0"/>
<organism evidence="3">
    <name type="scientific">Selaginella moellendorffii</name>
    <name type="common">Spikemoss</name>
    <dbReference type="NCBI Taxonomy" id="88036"/>
    <lineage>
        <taxon>Eukaryota</taxon>
        <taxon>Viridiplantae</taxon>
        <taxon>Streptophyta</taxon>
        <taxon>Embryophyta</taxon>
        <taxon>Tracheophyta</taxon>
        <taxon>Lycopodiopsida</taxon>
        <taxon>Selaginellales</taxon>
        <taxon>Selaginellaceae</taxon>
        <taxon>Selaginella</taxon>
    </lineage>
</organism>
<sequence>MVTTPAAAVSYSKERPDAMEMVFQALSAYSVNVVGFSLGGYIGAFPTIFIDEANVLRYWGPRELEELMRQVVRISKQECGANIVLLSSENFFKSWIDHMPGVQGHVMIGNFTKDEALAFADNRWTQETFLSVLERVVSHPDGVVPYSELVALRDTVDSMAEHHLLQYRDWTGWQRDGPLSTQRCRNESEVHGIGEHDDRSPQPSEGGSASPAHISNAVAVLPLP</sequence>
<gene>
    <name evidence="2" type="ORF">SELMODRAFT_424119</name>
</gene>
<dbReference type="EMBL" id="GL377630">
    <property type="protein sequence ID" value="EFJ13949.1"/>
    <property type="molecule type" value="Genomic_DNA"/>
</dbReference>
<dbReference type="PANTHER" id="PTHR37096">
    <property type="entry name" value="YALI0E33429P"/>
    <property type="match status" value="1"/>
</dbReference>
<dbReference type="Proteomes" id="UP000001514">
    <property type="component" value="Unassembled WGS sequence"/>
</dbReference>
<reference evidence="2 3" key="1">
    <citation type="journal article" date="2011" name="Science">
        <title>The Selaginella genome identifies genetic changes associated with the evolution of vascular plants.</title>
        <authorList>
            <person name="Banks J.A."/>
            <person name="Nishiyama T."/>
            <person name="Hasebe M."/>
            <person name="Bowman J.L."/>
            <person name="Gribskov M."/>
            <person name="dePamphilis C."/>
            <person name="Albert V.A."/>
            <person name="Aono N."/>
            <person name="Aoyama T."/>
            <person name="Ambrose B.A."/>
            <person name="Ashton N.W."/>
            <person name="Axtell M.J."/>
            <person name="Barker E."/>
            <person name="Barker M.S."/>
            <person name="Bennetzen J.L."/>
            <person name="Bonawitz N.D."/>
            <person name="Chapple C."/>
            <person name="Cheng C."/>
            <person name="Correa L.G."/>
            <person name="Dacre M."/>
            <person name="DeBarry J."/>
            <person name="Dreyer I."/>
            <person name="Elias M."/>
            <person name="Engstrom E.M."/>
            <person name="Estelle M."/>
            <person name="Feng L."/>
            <person name="Finet C."/>
            <person name="Floyd S.K."/>
            <person name="Frommer W.B."/>
            <person name="Fujita T."/>
            <person name="Gramzow L."/>
            <person name="Gutensohn M."/>
            <person name="Harholt J."/>
            <person name="Hattori M."/>
            <person name="Heyl A."/>
            <person name="Hirai T."/>
            <person name="Hiwatashi Y."/>
            <person name="Ishikawa M."/>
            <person name="Iwata M."/>
            <person name="Karol K.G."/>
            <person name="Koehler B."/>
            <person name="Kolukisaoglu U."/>
            <person name="Kubo M."/>
            <person name="Kurata T."/>
            <person name="Lalonde S."/>
            <person name="Li K."/>
            <person name="Li Y."/>
            <person name="Litt A."/>
            <person name="Lyons E."/>
            <person name="Manning G."/>
            <person name="Maruyama T."/>
            <person name="Michael T.P."/>
            <person name="Mikami K."/>
            <person name="Miyazaki S."/>
            <person name="Morinaga S."/>
            <person name="Murata T."/>
            <person name="Mueller-Roeber B."/>
            <person name="Nelson D.R."/>
            <person name="Obara M."/>
            <person name="Oguri Y."/>
            <person name="Olmstead R.G."/>
            <person name="Onodera N."/>
            <person name="Petersen B.L."/>
            <person name="Pils B."/>
            <person name="Prigge M."/>
            <person name="Rensing S.A."/>
            <person name="Riano-Pachon D.M."/>
            <person name="Roberts A.W."/>
            <person name="Sato Y."/>
            <person name="Scheller H.V."/>
            <person name="Schulz B."/>
            <person name="Schulz C."/>
            <person name="Shakirov E.V."/>
            <person name="Shibagaki N."/>
            <person name="Shinohara N."/>
            <person name="Shippen D.E."/>
            <person name="Soerensen I."/>
            <person name="Sotooka R."/>
            <person name="Sugimoto N."/>
            <person name="Sugita M."/>
            <person name="Sumikawa N."/>
            <person name="Tanurdzic M."/>
            <person name="Theissen G."/>
            <person name="Ulvskov P."/>
            <person name="Wakazuki S."/>
            <person name="Weng J.K."/>
            <person name="Willats W.W."/>
            <person name="Wipf D."/>
            <person name="Wolf P.G."/>
            <person name="Yang L."/>
            <person name="Zimmer A.D."/>
            <person name="Zhu Q."/>
            <person name="Mitros T."/>
            <person name="Hellsten U."/>
            <person name="Loque D."/>
            <person name="Otillar R."/>
            <person name="Salamov A."/>
            <person name="Schmutz J."/>
            <person name="Shapiro H."/>
            <person name="Lindquist E."/>
            <person name="Lucas S."/>
            <person name="Rokhsar D."/>
            <person name="Grigoriev I.V."/>
        </authorList>
    </citation>
    <scope>NUCLEOTIDE SEQUENCE [LARGE SCALE GENOMIC DNA]</scope>
</reference>
<dbReference type="KEGG" id="smo:SELMODRAFT_424119"/>
<feature type="compositionally biased region" description="Basic and acidic residues" evidence="1">
    <location>
        <begin position="184"/>
        <end position="200"/>
    </location>
</feature>
<keyword evidence="3" id="KW-1185">Reference proteome</keyword>
<dbReference type="HOGENOM" id="CLU_1236834_0_0_1"/>
<dbReference type="InterPro" id="IPR051667">
    <property type="entry name" value="Archaeal_ATPase_domain"/>
</dbReference>
<accession>D8SNW0</accession>
<dbReference type="Gramene" id="EFJ13949">
    <property type="protein sequence ID" value="EFJ13949"/>
    <property type="gene ID" value="SELMODRAFT_424119"/>
</dbReference>
<dbReference type="InParanoid" id="D8SNW0"/>
<protein>
    <submittedName>
        <fullName evidence="2">Uncharacterized protein</fullName>
    </submittedName>
</protein>
<name>D8SNW0_SELML</name>
<evidence type="ECO:0000313" key="2">
    <source>
        <dbReference type="EMBL" id="EFJ13949.1"/>
    </source>
</evidence>
<dbReference type="PANTHER" id="PTHR37096:SF1">
    <property type="entry name" value="AAA+ ATPASE DOMAIN-CONTAINING PROTEIN"/>
    <property type="match status" value="1"/>
</dbReference>
<feature type="region of interest" description="Disordered" evidence="1">
    <location>
        <begin position="178"/>
        <end position="224"/>
    </location>
</feature>
<evidence type="ECO:0000256" key="1">
    <source>
        <dbReference type="SAM" id="MobiDB-lite"/>
    </source>
</evidence>